<comment type="subunit">
    <text evidence="9">The complex comprises the extracytoplasmic solute receptor protein and the two transmembrane proteins.</text>
</comment>
<comment type="caution">
    <text evidence="11">The sequence shown here is derived from an EMBL/GenBank/DDBJ whole genome shotgun (WGS) entry which is preliminary data.</text>
</comment>
<keyword evidence="4 9" id="KW-0997">Cell inner membrane</keyword>
<protein>
    <recommendedName>
        <fullName evidence="9">TRAP transporter small permease protein</fullName>
    </recommendedName>
</protein>
<evidence type="ECO:0000313" key="11">
    <source>
        <dbReference type="EMBL" id="EKE68942.1"/>
    </source>
</evidence>
<feature type="transmembrane region" description="Helical" evidence="9">
    <location>
        <begin position="87"/>
        <end position="108"/>
    </location>
</feature>
<keyword evidence="2 9" id="KW-0813">Transport</keyword>
<accession>K2J268</accession>
<evidence type="ECO:0000256" key="4">
    <source>
        <dbReference type="ARBA" id="ARBA00022519"/>
    </source>
</evidence>
<dbReference type="PANTHER" id="PTHR35011:SF2">
    <property type="entry name" value="2,3-DIKETO-L-GULONATE TRAP TRANSPORTER SMALL PERMEASE PROTEIN YIAM"/>
    <property type="match status" value="1"/>
</dbReference>
<feature type="transmembrane region" description="Helical" evidence="9">
    <location>
        <begin position="12"/>
        <end position="32"/>
    </location>
</feature>
<evidence type="ECO:0000256" key="1">
    <source>
        <dbReference type="ARBA" id="ARBA00004429"/>
    </source>
</evidence>
<comment type="function">
    <text evidence="9">Part of the tripartite ATP-independent periplasmic (TRAP) transport system.</text>
</comment>
<evidence type="ECO:0000256" key="5">
    <source>
        <dbReference type="ARBA" id="ARBA00022692"/>
    </source>
</evidence>
<keyword evidence="7 9" id="KW-0472">Membrane</keyword>
<dbReference type="Proteomes" id="UP000006755">
    <property type="component" value="Unassembled WGS sequence"/>
</dbReference>
<keyword evidence="11" id="KW-0689">Ribosomal protein</keyword>
<dbReference type="GO" id="GO:0005886">
    <property type="term" value="C:plasma membrane"/>
    <property type="evidence" value="ECO:0007669"/>
    <property type="project" value="UniProtKB-SubCell"/>
</dbReference>
<gene>
    <name evidence="11" type="ORF">B3C1_16194</name>
</gene>
<dbReference type="PATRIC" id="fig|745411.4.peg.3188"/>
<name>K2J268_9GAMM</name>
<comment type="subcellular location">
    <subcellularLocation>
        <location evidence="1 9">Cell inner membrane</location>
        <topology evidence="1 9">Multi-pass membrane protein</topology>
    </subcellularLocation>
</comment>
<dbReference type="RefSeq" id="WP_008486152.1">
    <property type="nucleotide sequence ID" value="NZ_AMRI01000027.1"/>
</dbReference>
<reference evidence="11 12" key="1">
    <citation type="journal article" date="2012" name="J. Bacteriol.">
        <title>Genome Sequence of Gallaecimonas xiamenensis Type Strain 3-C-1.</title>
        <authorList>
            <person name="Lai Q."/>
            <person name="Wang L."/>
            <person name="Wang W."/>
            <person name="Shao Z."/>
        </authorList>
    </citation>
    <scope>NUCLEOTIDE SEQUENCE [LARGE SCALE GENOMIC DNA]</scope>
    <source>
        <strain evidence="11 12">3-C-1</strain>
    </source>
</reference>
<dbReference type="Pfam" id="PF04290">
    <property type="entry name" value="DctQ"/>
    <property type="match status" value="1"/>
</dbReference>
<organism evidence="11 12">
    <name type="scientific">Gallaecimonas xiamenensis 3-C-1</name>
    <dbReference type="NCBI Taxonomy" id="745411"/>
    <lineage>
        <taxon>Bacteria</taxon>
        <taxon>Pseudomonadati</taxon>
        <taxon>Pseudomonadota</taxon>
        <taxon>Gammaproteobacteria</taxon>
        <taxon>Enterobacterales</taxon>
        <taxon>Gallaecimonadaceae</taxon>
        <taxon>Gallaecimonas</taxon>
    </lineage>
</organism>
<dbReference type="OrthoDB" id="2085311at2"/>
<evidence type="ECO:0000313" key="12">
    <source>
        <dbReference type="Proteomes" id="UP000006755"/>
    </source>
</evidence>
<dbReference type="InterPro" id="IPR007387">
    <property type="entry name" value="TRAP_DctQ"/>
</dbReference>
<keyword evidence="6 9" id="KW-1133">Transmembrane helix</keyword>
<dbReference type="STRING" id="745411.B3C1_16194"/>
<evidence type="ECO:0000256" key="9">
    <source>
        <dbReference type="RuleBase" id="RU369079"/>
    </source>
</evidence>
<evidence type="ECO:0000256" key="6">
    <source>
        <dbReference type="ARBA" id="ARBA00022989"/>
    </source>
</evidence>
<keyword evidence="11" id="KW-0687">Ribonucleoprotein</keyword>
<sequence>MDAFFRHLDSALKWVLIAAMGAIVLVVSWQVLSRYVLQSPSSATEEMARFLLIWVGMLGAAYGYRVRAHLGLSLVTDRLGASWKRRIDALVHLLVMVFAALVMVLGGYKLVRLTLDLKQVSAAMGIEMGWVYSVVPLSGLLMLLFGYDHLRSGRQH</sequence>
<dbReference type="eggNOG" id="COG3090">
    <property type="taxonomic scope" value="Bacteria"/>
</dbReference>
<evidence type="ECO:0000256" key="2">
    <source>
        <dbReference type="ARBA" id="ARBA00022448"/>
    </source>
</evidence>
<evidence type="ECO:0000256" key="7">
    <source>
        <dbReference type="ARBA" id="ARBA00023136"/>
    </source>
</evidence>
<dbReference type="EMBL" id="AMRI01000027">
    <property type="protein sequence ID" value="EKE68942.1"/>
    <property type="molecule type" value="Genomic_DNA"/>
</dbReference>
<feature type="domain" description="Tripartite ATP-independent periplasmic transporters DctQ component" evidence="10">
    <location>
        <begin position="23"/>
        <end position="150"/>
    </location>
</feature>
<keyword evidence="12" id="KW-1185">Reference proteome</keyword>
<feature type="transmembrane region" description="Helical" evidence="9">
    <location>
        <begin position="47"/>
        <end position="66"/>
    </location>
</feature>
<keyword evidence="3" id="KW-1003">Cell membrane</keyword>
<proteinExistence type="inferred from homology"/>
<evidence type="ECO:0000256" key="3">
    <source>
        <dbReference type="ARBA" id="ARBA00022475"/>
    </source>
</evidence>
<keyword evidence="5 9" id="KW-0812">Transmembrane</keyword>
<dbReference type="AlphaFoldDB" id="K2J268"/>
<comment type="similarity">
    <text evidence="8 9">Belongs to the TRAP transporter small permease family.</text>
</comment>
<dbReference type="InterPro" id="IPR055348">
    <property type="entry name" value="DctQ"/>
</dbReference>
<dbReference type="GO" id="GO:0005840">
    <property type="term" value="C:ribosome"/>
    <property type="evidence" value="ECO:0007669"/>
    <property type="project" value="UniProtKB-KW"/>
</dbReference>
<dbReference type="GO" id="GO:0022857">
    <property type="term" value="F:transmembrane transporter activity"/>
    <property type="evidence" value="ECO:0007669"/>
    <property type="project" value="UniProtKB-UniRule"/>
</dbReference>
<evidence type="ECO:0000256" key="8">
    <source>
        <dbReference type="ARBA" id="ARBA00038436"/>
    </source>
</evidence>
<evidence type="ECO:0000259" key="10">
    <source>
        <dbReference type="Pfam" id="PF04290"/>
    </source>
</evidence>
<dbReference type="GO" id="GO:0015740">
    <property type="term" value="P:C4-dicarboxylate transport"/>
    <property type="evidence" value="ECO:0007669"/>
    <property type="project" value="TreeGrafter"/>
</dbReference>
<dbReference type="PANTHER" id="PTHR35011">
    <property type="entry name" value="2,3-DIKETO-L-GULONATE TRAP TRANSPORTER SMALL PERMEASE PROTEIN YIAM"/>
    <property type="match status" value="1"/>
</dbReference>
<feature type="transmembrane region" description="Helical" evidence="9">
    <location>
        <begin position="128"/>
        <end position="147"/>
    </location>
</feature>